<dbReference type="Pfam" id="PF01471">
    <property type="entry name" value="PG_binding_1"/>
    <property type="match status" value="1"/>
</dbReference>
<dbReference type="AlphaFoldDB" id="A0A2W5S868"/>
<reference evidence="2 3" key="1">
    <citation type="submission" date="2017-08" db="EMBL/GenBank/DDBJ databases">
        <title>Infants hospitalized years apart are colonized by the same room-sourced microbial strains.</title>
        <authorList>
            <person name="Brooks B."/>
            <person name="Olm M.R."/>
            <person name="Firek B.A."/>
            <person name="Baker R."/>
            <person name="Thomas B.C."/>
            <person name="Morowitz M.J."/>
            <person name="Banfield J.F."/>
        </authorList>
    </citation>
    <scope>NUCLEOTIDE SEQUENCE [LARGE SCALE GENOMIC DNA]</scope>
    <source>
        <strain evidence="2">S2_003_000_R2_11</strain>
    </source>
</reference>
<protein>
    <submittedName>
        <fullName evidence="2">Peptidoglycan-binding protein</fullName>
    </submittedName>
</protein>
<dbReference type="SUPFAM" id="SSF47090">
    <property type="entry name" value="PGBD-like"/>
    <property type="match status" value="1"/>
</dbReference>
<dbReference type="PROSITE" id="PS51257">
    <property type="entry name" value="PROKAR_LIPOPROTEIN"/>
    <property type="match status" value="1"/>
</dbReference>
<comment type="caution">
    <text evidence="2">The sequence shown here is derived from an EMBL/GenBank/DDBJ whole genome shotgun (WGS) entry which is preliminary data.</text>
</comment>
<gene>
    <name evidence="2" type="ORF">DI533_14530</name>
</gene>
<accession>A0A2W5S868</accession>
<sequence>MRVLLPIIVTIALAGCNPTSGGLSDAKLSDGLIPASGDNPPSGPDGACWARDVTPAVIETEIEQVMVAPATDGLAATFRSTTRQKIVQDRRDVWFRTPCEAEMTVPFVASVQRALKARGLYRAPVTGEMDAATRLAIRQFQEPRGLDSEVLSLGAAQALGISATDIDRL</sequence>
<evidence type="ECO:0000313" key="3">
    <source>
        <dbReference type="Proteomes" id="UP000248975"/>
    </source>
</evidence>
<name>A0A2W5S868_CERSP</name>
<evidence type="ECO:0000313" key="2">
    <source>
        <dbReference type="EMBL" id="PZQ97192.1"/>
    </source>
</evidence>
<dbReference type="InterPro" id="IPR002477">
    <property type="entry name" value="Peptidoglycan-bd-like"/>
</dbReference>
<dbReference type="EMBL" id="QFQS01000003">
    <property type="protein sequence ID" value="PZQ97192.1"/>
    <property type="molecule type" value="Genomic_DNA"/>
</dbReference>
<dbReference type="InterPro" id="IPR036365">
    <property type="entry name" value="PGBD-like_sf"/>
</dbReference>
<dbReference type="Proteomes" id="UP000248975">
    <property type="component" value="Unassembled WGS sequence"/>
</dbReference>
<organism evidence="2 3">
    <name type="scientific">Cereibacter sphaeroides</name>
    <name type="common">Rhodobacter sphaeroides</name>
    <dbReference type="NCBI Taxonomy" id="1063"/>
    <lineage>
        <taxon>Bacteria</taxon>
        <taxon>Pseudomonadati</taxon>
        <taxon>Pseudomonadota</taxon>
        <taxon>Alphaproteobacteria</taxon>
        <taxon>Rhodobacterales</taxon>
        <taxon>Paracoccaceae</taxon>
        <taxon>Cereibacter</taxon>
    </lineage>
</organism>
<evidence type="ECO:0000259" key="1">
    <source>
        <dbReference type="Pfam" id="PF01471"/>
    </source>
</evidence>
<feature type="domain" description="Peptidoglycan binding-like" evidence="1">
    <location>
        <begin position="106"/>
        <end position="146"/>
    </location>
</feature>
<proteinExistence type="predicted"/>
<dbReference type="InterPro" id="IPR036366">
    <property type="entry name" value="PGBDSf"/>
</dbReference>
<dbReference type="Gene3D" id="1.10.101.10">
    <property type="entry name" value="PGBD-like superfamily/PGBD"/>
    <property type="match status" value="1"/>
</dbReference>